<dbReference type="GO" id="GO:0098552">
    <property type="term" value="C:side of membrane"/>
    <property type="evidence" value="ECO:0007669"/>
    <property type="project" value="UniProtKB-KW"/>
</dbReference>
<sequence length="712" mass="75386">MALSLSSAATYGAFNGYWGQGGGARLSTFCDSGIQYATIGFVNRSPENDDSGAEYPGINFSSHCWAESFSSPSGRPTQLLSHCQELKDDIPYCQSKGVKVILSIGGVWNKKRNNYEVTTDENGEYFADFLYNAFGPYRKEWTGPRPFDSDNQQVAVDGFDFDIEASFENGNGPYIAMVDKLRALDNDLIITAAPQCPFNPTNALSDLIQKAAFDALFIQFYNNPVCDAIPNNTPGDKFNLDAWVKVLAKSDKSKNAKLFVGLLSSPSASPSGSGYIAPDEVKDLICNYKDTQNWGGISLWDMEHGHTNIVDGKSFNEHVLDALANGCTPPPSSTVTSKPVPTSITSKPVSTSVTSKPVPTSITSKPVPTSVTSKPVPTSVTSEPIPTSAVTTSKWSNSTTPVIPSTAYTTVIRTITSCPPEVTNCPNTSHVVTETLPVFTPVRPVTPEVPSKAPVTTSTVYTTKVRTITSCPPQVTDCPNKSHVITETLPLYTTVRPVTAEPEPTAQLTTSTVYTTRVHTVTACPPEVVDCPKGKVVTETIPLYTTVCPVTSTAQPTVPNYAQSGVPAVVTRTAYATRTRTVTCAAGATDCRNGQVITEVVSWQTTATGVEATPSTLAKTPKPSSVGDRIGRVGSECDGARCPSVSSVPSIPQTGCSGQNCTTGNNDFTQGRIPTPFKPAAPSAVPVAAGSSSLVVSMTGLLAVVAASMFAL</sequence>
<evidence type="ECO:0000256" key="7">
    <source>
        <dbReference type="ARBA" id="ARBA00022622"/>
    </source>
</evidence>
<keyword evidence="7" id="KW-0336">GPI-anchor</keyword>
<dbReference type="OrthoDB" id="6020543at2759"/>
<dbReference type="InterPro" id="IPR017853">
    <property type="entry name" value="GH"/>
</dbReference>
<evidence type="ECO:0000256" key="11">
    <source>
        <dbReference type="ARBA" id="ARBA00023136"/>
    </source>
</evidence>
<dbReference type="InterPro" id="IPR001579">
    <property type="entry name" value="Glyco_hydro_18_chit_AS"/>
</dbReference>
<feature type="region of interest" description="Disordered" evidence="17">
    <location>
        <begin position="330"/>
        <end position="398"/>
    </location>
</feature>
<keyword evidence="10" id="KW-0843">Virulence</keyword>
<evidence type="ECO:0000256" key="8">
    <source>
        <dbReference type="ARBA" id="ARBA00022801"/>
    </source>
</evidence>
<name>A0A0F7ZT66_9HYPO</name>
<evidence type="ECO:0000256" key="12">
    <source>
        <dbReference type="ARBA" id="ARBA00023277"/>
    </source>
</evidence>
<keyword evidence="12" id="KW-0119">Carbohydrate metabolism</keyword>
<dbReference type="AlphaFoldDB" id="A0A0F7ZT66"/>
<keyword evidence="11" id="KW-0472">Membrane</keyword>
<accession>A0A0F7ZT66</accession>
<evidence type="ECO:0000313" key="19">
    <source>
        <dbReference type="EMBL" id="KJZ72578.1"/>
    </source>
</evidence>
<dbReference type="EMBL" id="KQ030545">
    <property type="protein sequence ID" value="KJZ72578.1"/>
    <property type="molecule type" value="Genomic_DNA"/>
</dbReference>
<proteinExistence type="predicted"/>
<dbReference type="Proteomes" id="UP000054481">
    <property type="component" value="Unassembled WGS sequence"/>
</dbReference>
<dbReference type="Pfam" id="PF00704">
    <property type="entry name" value="Glyco_hydro_18"/>
    <property type="match status" value="1"/>
</dbReference>
<protein>
    <recommendedName>
        <fullName evidence="4">chitinase</fullName>
        <ecNumber evidence="4">3.2.1.14</ecNumber>
    </recommendedName>
</protein>
<keyword evidence="6" id="KW-0964">Secreted</keyword>
<dbReference type="EC" id="3.2.1.14" evidence="4"/>
<evidence type="ECO:0000256" key="6">
    <source>
        <dbReference type="ARBA" id="ARBA00022525"/>
    </source>
</evidence>
<dbReference type="InterPro" id="IPR001223">
    <property type="entry name" value="Glyco_hydro18_cat"/>
</dbReference>
<dbReference type="PROSITE" id="PS01095">
    <property type="entry name" value="GH18_1"/>
    <property type="match status" value="1"/>
</dbReference>
<dbReference type="GO" id="GO:0006032">
    <property type="term" value="P:chitin catabolic process"/>
    <property type="evidence" value="ECO:0007669"/>
    <property type="project" value="UniProtKB-KW"/>
</dbReference>
<comment type="catalytic activity">
    <reaction evidence="1">
        <text>Random endo-hydrolysis of N-acetyl-beta-D-glucosaminide (1-&gt;4)-beta-linkages in chitin and chitodextrins.</text>
        <dbReference type="EC" id="3.2.1.14"/>
    </reaction>
</comment>
<evidence type="ECO:0000256" key="13">
    <source>
        <dbReference type="ARBA" id="ARBA00023288"/>
    </source>
</evidence>
<dbReference type="GO" id="GO:0000272">
    <property type="term" value="P:polysaccharide catabolic process"/>
    <property type="evidence" value="ECO:0007669"/>
    <property type="project" value="UniProtKB-KW"/>
</dbReference>
<evidence type="ECO:0000256" key="1">
    <source>
        <dbReference type="ARBA" id="ARBA00000822"/>
    </source>
</evidence>
<comment type="subcellular location">
    <subcellularLocation>
        <location evidence="2">Cell membrane</location>
        <topology evidence="2">Lipid-anchor</topology>
        <topology evidence="2">GPI-anchor</topology>
    </subcellularLocation>
    <subcellularLocation>
        <location evidence="3">Secreted</location>
    </subcellularLocation>
</comment>
<evidence type="ECO:0000256" key="16">
    <source>
        <dbReference type="RuleBase" id="RU000489"/>
    </source>
</evidence>
<dbReference type="SUPFAM" id="SSF51445">
    <property type="entry name" value="(Trans)glycosidases"/>
    <property type="match status" value="1"/>
</dbReference>
<evidence type="ECO:0000256" key="3">
    <source>
        <dbReference type="ARBA" id="ARBA00004613"/>
    </source>
</evidence>
<evidence type="ECO:0000256" key="9">
    <source>
        <dbReference type="ARBA" id="ARBA00023024"/>
    </source>
</evidence>
<keyword evidence="14 16" id="KW-0326">Glycosidase</keyword>
<dbReference type="Gene3D" id="3.20.20.80">
    <property type="entry name" value="Glycosidases"/>
    <property type="match status" value="1"/>
</dbReference>
<dbReference type="GO" id="GO:0005886">
    <property type="term" value="C:plasma membrane"/>
    <property type="evidence" value="ECO:0007669"/>
    <property type="project" value="UniProtKB-SubCell"/>
</dbReference>
<evidence type="ECO:0000256" key="14">
    <source>
        <dbReference type="ARBA" id="ARBA00023295"/>
    </source>
</evidence>
<dbReference type="PANTHER" id="PTHR45708:SF47">
    <property type="entry name" value="ENDOCHITINASE A"/>
    <property type="match status" value="1"/>
</dbReference>
<evidence type="ECO:0000256" key="5">
    <source>
        <dbReference type="ARBA" id="ARBA00022475"/>
    </source>
</evidence>
<evidence type="ECO:0000259" key="18">
    <source>
        <dbReference type="PROSITE" id="PS51910"/>
    </source>
</evidence>
<keyword evidence="5" id="KW-1003">Cell membrane</keyword>
<feature type="compositionally biased region" description="Polar residues" evidence="17">
    <location>
        <begin position="384"/>
        <end position="398"/>
    </location>
</feature>
<keyword evidence="13" id="KW-0449">Lipoprotein</keyword>
<evidence type="ECO:0000256" key="4">
    <source>
        <dbReference type="ARBA" id="ARBA00012729"/>
    </source>
</evidence>
<feature type="domain" description="GH18" evidence="18">
    <location>
        <begin position="12"/>
        <end position="326"/>
    </location>
</feature>
<evidence type="ECO:0000313" key="20">
    <source>
        <dbReference type="Proteomes" id="UP000054481"/>
    </source>
</evidence>
<evidence type="ECO:0000256" key="2">
    <source>
        <dbReference type="ARBA" id="ARBA00004609"/>
    </source>
</evidence>
<gene>
    <name evidence="19" type="ORF">HIM_08102</name>
</gene>
<keyword evidence="15" id="KW-0624">Polysaccharide degradation</keyword>
<dbReference type="PANTHER" id="PTHR45708">
    <property type="entry name" value="ENDOCHITINASE"/>
    <property type="match status" value="1"/>
</dbReference>
<dbReference type="PROSITE" id="PS51910">
    <property type="entry name" value="GH18_2"/>
    <property type="match status" value="1"/>
</dbReference>
<evidence type="ECO:0000256" key="17">
    <source>
        <dbReference type="SAM" id="MobiDB-lite"/>
    </source>
</evidence>
<reference evidence="19 20" key="1">
    <citation type="journal article" date="2014" name="Genome Biol. Evol.">
        <title>Comparative genomics and transcriptomics analyses reveal divergent lifestyle features of nematode endoparasitic fungus Hirsutella minnesotensis.</title>
        <authorList>
            <person name="Lai Y."/>
            <person name="Liu K."/>
            <person name="Zhang X."/>
            <person name="Zhang X."/>
            <person name="Li K."/>
            <person name="Wang N."/>
            <person name="Shu C."/>
            <person name="Wu Y."/>
            <person name="Wang C."/>
            <person name="Bushley K.E."/>
            <person name="Xiang M."/>
            <person name="Liu X."/>
        </authorList>
    </citation>
    <scope>NUCLEOTIDE SEQUENCE [LARGE SCALE GENOMIC DNA]</scope>
    <source>
        <strain evidence="19 20">3608</strain>
    </source>
</reference>
<dbReference type="InterPro" id="IPR050542">
    <property type="entry name" value="Glycosyl_Hydrlase18_Chitinase"/>
</dbReference>
<keyword evidence="9" id="KW-0146">Chitin degradation</keyword>
<dbReference type="GO" id="GO:0005576">
    <property type="term" value="C:extracellular region"/>
    <property type="evidence" value="ECO:0007669"/>
    <property type="project" value="UniProtKB-SubCell"/>
</dbReference>
<evidence type="ECO:0000256" key="10">
    <source>
        <dbReference type="ARBA" id="ARBA00023026"/>
    </source>
</evidence>
<feature type="compositionally biased region" description="Low complexity" evidence="17">
    <location>
        <begin position="333"/>
        <end position="382"/>
    </location>
</feature>
<dbReference type="GO" id="GO:0008843">
    <property type="term" value="F:endochitinase activity"/>
    <property type="evidence" value="ECO:0007669"/>
    <property type="project" value="UniProtKB-EC"/>
</dbReference>
<evidence type="ECO:0000256" key="15">
    <source>
        <dbReference type="ARBA" id="ARBA00023326"/>
    </source>
</evidence>
<keyword evidence="20" id="KW-1185">Reference proteome</keyword>
<organism evidence="19 20">
    <name type="scientific">Hirsutella minnesotensis 3608</name>
    <dbReference type="NCBI Taxonomy" id="1043627"/>
    <lineage>
        <taxon>Eukaryota</taxon>
        <taxon>Fungi</taxon>
        <taxon>Dikarya</taxon>
        <taxon>Ascomycota</taxon>
        <taxon>Pezizomycotina</taxon>
        <taxon>Sordariomycetes</taxon>
        <taxon>Hypocreomycetidae</taxon>
        <taxon>Hypocreales</taxon>
        <taxon>Ophiocordycipitaceae</taxon>
        <taxon>Hirsutella</taxon>
    </lineage>
</organism>
<keyword evidence="8 16" id="KW-0378">Hydrolase</keyword>
<keyword evidence="7" id="KW-0325">Glycoprotein</keyword>